<dbReference type="InterPro" id="IPR051043">
    <property type="entry name" value="Sulfatase_Mod_Factor_Kinase"/>
</dbReference>
<dbReference type="PANTHER" id="PTHR23150:SF19">
    <property type="entry name" value="FORMYLGLYCINE-GENERATING ENZYME"/>
    <property type="match status" value="1"/>
</dbReference>
<evidence type="ECO:0000259" key="2">
    <source>
        <dbReference type="Pfam" id="PF03781"/>
    </source>
</evidence>
<sequence>MRSSRVAAKAPEVSATDANENAASGMKRADAGAKSSLVAVKRVVFEPTAPNPTPAPAKSPQGMAWIPGGEFSMGAQDPPEMDDVGMKATVDSRPIHRVYVDGFFMDKTDVTNAEFEKFVKATGYVTVAERKPRAEDYPDAPPENLVAGSVVFAPPNHPVPLDNYFQWWTYVPGANWRHPLGPNSSIVGKDNYPVVHVAYEDVQAYAKWAGKRLPTEAEWEFAARGGLAGKPYVWGDEFRPHGKWMANTHQGHFPDKDAGEDGYTGIAPVAQFPANGYGLYDMAGNVWQWTSDWYRPDYYQQLKSMGVARNPQGPDSAYDPAEPGHAKKVHRGGSFLCTDQYCSRYMVGTRGKGDVDTGTNHLGFRCVMTIQQWETAQKGAVSHSSPGQ</sequence>
<dbReference type="InterPro" id="IPR042095">
    <property type="entry name" value="SUMF_sf"/>
</dbReference>
<dbReference type="InterPro" id="IPR016187">
    <property type="entry name" value="CTDL_fold"/>
</dbReference>
<dbReference type="SUPFAM" id="SSF56436">
    <property type="entry name" value="C-type lectin-like"/>
    <property type="match status" value="1"/>
</dbReference>
<feature type="region of interest" description="Disordered" evidence="1">
    <location>
        <begin position="1"/>
        <end position="31"/>
    </location>
</feature>
<feature type="domain" description="Sulfatase-modifying factor enzyme-like" evidence="2">
    <location>
        <begin position="61"/>
        <end position="367"/>
    </location>
</feature>
<dbReference type="Gene3D" id="3.90.1580.10">
    <property type="entry name" value="paralog of FGE (formylglycine-generating enzyme)"/>
    <property type="match status" value="1"/>
</dbReference>
<reference evidence="3 4" key="1">
    <citation type="submission" date="2020-08" db="EMBL/GenBank/DDBJ databases">
        <title>Edaphobacter telluris sp. nov. and Acidobacterium dinghuensis sp. nov., two acidobacteria isolated from forest soil.</title>
        <authorList>
            <person name="Fu J."/>
            <person name="Qiu L."/>
        </authorList>
    </citation>
    <scope>NUCLEOTIDE SEQUENCE [LARGE SCALE GENOMIC DNA]</scope>
    <source>
        <strain evidence="3">4Y35</strain>
    </source>
</reference>
<dbReference type="GO" id="GO:0120147">
    <property type="term" value="F:formylglycine-generating oxidase activity"/>
    <property type="evidence" value="ECO:0007669"/>
    <property type="project" value="TreeGrafter"/>
</dbReference>
<dbReference type="Proteomes" id="UP000515312">
    <property type="component" value="Chromosome"/>
</dbReference>
<dbReference type="EMBL" id="CP060394">
    <property type="protein sequence ID" value="QNI34860.1"/>
    <property type="molecule type" value="Genomic_DNA"/>
</dbReference>
<protein>
    <submittedName>
        <fullName evidence="3">Formylglycine-generating enzyme family protein</fullName>
    </submittedName>
</protein>
<evidence type="ECO:0000256" key="1">
    <source>
        <dbReference type="SAM" id="MobiDB-lite"/>
    </source>
</evidence>
<dbReference type="InterPro" id="IPR005532">
    <property type="entry name" value="SUMF_dom"/>
</dbReference>
<proteinExistence type="predicted"/>
<evidence type="ECO:0000313" key="3">
    <source>
        <dbReference type="EMBL" id="QNI34860.1"/>
    </source>
</evidence>
<keyword evidence="4" id="KW-1185">Reference proteome</keyword>
<gene>
    <name evidence="3" type="ORF">H7849_08010</name>
</gene>
<evidence type="ECO:0000313" key="4">
    <source>
        <dbReference type="Proteomes" id="UP000515312"/>
    </source>
</evidence>
<accession>A0A7G8BQP0</accession>
<organism evidence="3 4">
    <name type="scientific">Alloacidobacterium dinghuense</name>
    <dbReference type="NCBI Taxonomy" id="2763107"/>
    <lineage>
        <taxon>Bacteria</taxon>
        <taxon>Pseudomonadati</taxon>
        <taxon>Acidobacteriota</taxon>
        <taxon>Terriglobia</taxon>
        <taxon>Terriglobales</taxon>
        <taxon>Acidobacteriaceae</taxon>
        <taxon>Alloacidobacterium</taxon>
    </lineage>
</organism>
<dbReference type="AlphaFoldDB" id="A0A7G8BQP0"/>
<name>A0A7G8BQP0_9BACT</name>
<dbReference type="PANTHER" id="PTHR23150">
    <property type="entry name" value="SULFATASE MODIFYING FACTOR 1, 2"/>
    <property type="match status" value="1"/>
</dbReference>
<dbReference type="Pfam" id="PF03781">
    <property type="entry name" value="FGE-sulfatase"/>
    <property type="match status" value="1"/>
</dbReference>
<dbReference type="KEGG" id="adin:H7849_08010"/>